<evidence type="ECO:0000313" key="3">
    <source>
        <dbReference type="Proteomes" id="UP001153269"/>
    </source>
</evidence>
<sequence>MEKEKEKAAATALVCGELVSTPSTVYSAIPSTILSVSKPNQRVFLCMAVEGLRSPAPGSEINADCRGLLFKHETTGHCEGPAGKQCPTWLRTARQRKSRGVVLDGRYYSRGSSKGTPPLPGGSDCPSQEEPDGAPDANCQPGEVF</sequence>
<accession>A0A9N7YUW6</accession>
<evidence type="ECO:0000313" key="2">
    <source>
        <dbReference type="EMBL" id="CAB1438348.1"/>
    </source>
</evidence>
<keyword evidence="3" id="KW-1185">Reference proteome</keyword>
<reference evidence="2" key="1">
    <citation type="submission" date="2020-03" db="EMBL/GenBank/DDBJ databases">
        <authorList>
            <person name="Weist P."/>
        </authorList>
    </citation>
    <scope>NUCLEOTIDE SEQUENCE</scope>
</reference>
<evidence type="ECO:0000256" key="1">
    <source>
        <dbReference type="SAM" id="MobiDB-lite"/>
    </source>
</evidence>
<comment type="caution">
    <text evidence="2">The sequence shown here is derived from an EMBL/GenBank/DDBJ whole genome shotgun (WGS) entry which is preliminary data.</text>
</comment>
<dbReference type="Proteomes" id="UP001153269">
    <property type="component" value="Unassembled WGS sequence"/>
</dbReference>
<feature type="region of interest" description="Disordered" evidence="1">
    <location>
        <begin position="97"/>
        <end position="145"/>
    </location>
</feature>
<protein>
    <submittedName>
        <fullName evidence="2">Uncharacterized protein</fullName>
    </submittedName>
</protein>
<organism evidence="2 3">
    <name type="scientific">Pleuronectes platessa</name>
    <name type="common">European plaice</name>
    <dbReference type="NCBI Taxonomy" id="8262"/>
    <lineage>
        <taxon>Eukaryota</taxon>
        <taxon>Metazoa</taxon>
        <taxon>Chordata</taxon>
        <taxon>Craniata</taxon>
        <taxon>Vertebrata</taxon>
        <taxon>Euteleostomi</taxon>
        <taxon>Actinopterygii</taxon>
        <taxon>Neopterygii</taxon>
        <taxon>Teleostei</taxon>
        <taxon>Neoteleostei</taxon>
        <taxon>Acanthomorphata</taxon>
        <taxon>Carangaria</taxon>
        <taxon>Pleuronectiformes</taxon>
        <taxon>Pleuronectoidei</taxon>
        <taxon>Pleuronectidae</taxon>
        <taxon>Pleuronectes</taxon>
    </lineage>
</organism>
<gene>
    <name evidence="2" type="ORF">PLEPLA_LOCUS26288</name>
</gene>
<proteinExistence type="predicted"/>
<name>A0A9N7YUW6_PLEPL</name>
<dbReference type="AlphaFoldDB" id="A0A9N7YUW6"/>
<dbReference type="EMBL" id="CADEAL010002143">
    <property type="protein sequence ID" value="CAB1438348.1"/>
    <property type="molecule type" value="Genomic_DNA"/>
</dbReference>